<sequence>MRKTLIIYTALLAVAISVAAVATLFNTVEHNNRMTQQQAMQNRLLLIRDQQKQRLEDYFTTIQRQVITQANNRMMIDAMREFIPAFRSYDSQLDKIRGSYAKKVAQYYQTYNDQYAQFNHGKQLNTPQLLDSLDNETLALQYTFLAADLTQNETGLLLEGSDYGKAHQKFHPHIAAFSGSFHFENLFLIESENGKIIYSVNKQIDFATSLMNGPHAQSKLAQLFKKTNRATSTGKSTFIDFHTYRANFERPAAFIASAIFDGKDKIGVLVFQLSQKQINDIVMPEDQRMSITLSSSAKSKPIIPSAVTLEALPPTAGERAILSPSTSIATPGGQWHLTASINKFELDQTYPDLNREILFIFLFALISTTLFSMSITWIYNKNISKPLNLLRNNIEEFMRSNDEIKQTSVLNNGNIEVLADQLNQIQTQSRKKWFAIEQSSEQLIKKINEMIKQHKPNTQYLSNRTPSVTTHHMEKLSHSVHTAEEQGIECNLLITQTHLALQNGQAAINHTTESITQLFNELDTSAQAINSLNSESDQVNLIVNSIQAIAEQTNLLALNASIEAARAGEYGRGFSIVANEVRSLAKRTQQSTHEISEMVDKIHHRSTSAANLLNNSRQLVSESAQFSATAQETLSLITADIETLKLTSQLITAATNEQRIIAAEISQSLDYDNATTSHLRAENDLVGKNYLTLEALANELQAVTKQNSTNSFKHEENSA</sequence>
<comment type="subcellular location">
    <subcellularLocation>
        <location evidence="1">Membrane</location>
        <topology evidence="1">Multi-pass membrane protein</topology>
    </subcellularLocation>
</comment>
<evidence type="ECO:0000313" key="8">
    <source>
        <dbReference type="EMBL" id="VAW89186.1"/>
    </source>
</evidence>
<feature type="domain" description="Methyl-accepting transducer" evidence="7">
    <location>
        <begin position="469"/>
        <end position="673"/>
    </location>
</feature>
<proteinExistence type="predicted"/>
<keyword evidence="4 6" id="KW-0472">Membrane</keyword>
<dbReference type="SMART" id="SM00283">
    <property type="entry name" value="MA"/>
    <property type="match status" value="1"/>
</dbReference>
<keyword evidence="2 6" id="KW-0812">Transmembrane</keyword>
<dbReference type="GO" id="GO:0016020">
    <property type="term" value="C:membrane"/>
    <property type="evidence" value="ECO:0007669"/>
    <property type="project" value="UniProtKB-SubCell"/>
</dbReference>
<dbReference type="Pfam" id="PF00015">
    <property type="entry name" value="MCPsignal"/>
    <property type="match status" value="1"/>
</dbReference>
<evidence type="ECO:0000256" key="2">
    <source>
        <dbReference type="ARBA" id="ARBA00022692"/>
    </source>
</evidence>
<protein>
    <recommendedName>
        <fullName evidence="7">Methyl-accepting transducer domain-containing protein</fullName>
    </recommendedName>
</protein>
<accession>A0A3B1A8M7</accession>
<evidence type="ECO:0000259" key="7">
    <source>
        <dbReference type="PROSITE" id="PS50111"/>
    </source>
</evidence>
<dbReference type="GO" id="GO:0007165">
    <property type="term" value="P:signal transduction"/>
    <property type="evidence" value="ECO:0007669"/>
    <property type="project" value="UniProtKB-KW"/>
</dbReference>
<name>A0A3B1A8M7_9ZZZZ</name>
<dbReference type="PROSITE" id="PS50111">
    <property type="entry name" value="CHEMOTAXIS_TRANSDUC_2"/>
    <property type="match status" value="1"/>
</dbReference>
<dbReference type="PANTHER" id="PTHR32089">
    <property type="entry name" value="METHYL-ACCEPTING CHEMOTAXIS PROTEIN MCPB"/>
    <property type="match status" value="1"/>
</dbReference>
<organism evidence="8">
    <name type="scientific">hydrothermal vent metagenome</name>
    <dbReference type="NCBI Taxonomy" id="652676"/>
    <lineage>
        <taxon>unclassified sequences</taxon>
        <taxon>metagenomes</taxon>
        <taxon>ecological metagenomes</taxon>
    </lineage>
</organism>
<reference evidence="8" key="1">
    <citation type="submission" date="2018-06" db="EMBL/GenBank/DDBJ databases">
        <authorList>
            <person name="Zhirakovskaya E."/>
        </authorList>
    </citation>
    <scope>NUCLEOTIDE SEQUENCE</scope>
</reference>
<dbReference type="InterPro" id="IPR004089">
    <property type="entry name" value="MCPsignal_dom"/>
</dbReference>
<gene>
    <name evidence="8" type="ORF">MNBD_GAMMA17-259</name>
</gene>
<evidence type="ECO:0000256" key="6">
    <source>
        <dbReference type="SAM" id="Phobius"/>
    </source>
</evidence>
<evidence type="ECO:0000256" key="5">
    <source>
        <dbReference type="ARBA" id="ARBA00023224"/>
    </source>
</evidence>
<dbReference type="AlphaFoldDB" id="A0A3B1A8M7"/>
<feature type="transmembrane region" description="Helical" evidence="6">
    <location>
        <begin position="357"/>
        <end position="379"/>
    </location>
</feature>
<dbReference type="PANTHER" id="PTHR32089:SF119">
    <property type="entry name" value="METHYL-ACCEPTING CHEMOTAXIS PROTEIN CTPL"/>
    <property type="match status" value="1"/>
</dbReference>
<dbReference type="EMBL" id="UOFQ01000123">
    <property type="protein sequence ID" value="VAW89186.1"/>
    <property type="molecule type" value="Genomic_DNA"/>
</dbReference>
<evidence type="ECO:0000256" key="3">
    <source>
        <dbReference type="ARBA" id="ARBA00022989"/>
    </source>
</evidence>
<evidence type="ECO:0000256" key="1">
    <source>
        <dbReference type="ARBA" id="ARBA00004141"/>
    </source>
</evidence>
<keyword evidence="5" id="KW-0807">Transducer</keyword>
<evidence type="ECO:0000256" key="4">
    <source>
        <dbReference type="ARBA" id="ARBA00023136"/>
    </source>
</evidence>
<keyword evidence="3 6" id="KW-1133">Transmembrane helix</keyword>
<dbReference type="SUPFAM" id="SSF58104">
    <property type="entry name" value="Methyl-accepting chemotaxis protein (MCP) signaling domain"/>
    <property type="match status" value="1"/>
</dbReference>
<dbReference type="Gene3D" id="1.10.287.950">
    <property type="entry name" value="Methyl-accepting chemotaxis protein"/>
    <property type="match status" value="1"/>
</dbReference>